<dbReference type="Proteomes" id="UP000053660">
    <property type="component" value="Unassembled WGS sequence"/>
</dbReference>
<sequence length="256" mass="28757">MLYRININKTEKIKKRFHAFSCELSSFYQAETSLPPLLLVRKDNKIVDFLLPVAFTGSKCTGTQQVVLGHTQTVSCSPPFYPFNETECLSNEFFSAQRLFGPVIVSYIKNISMETSFRSNISFLPVQWQQNQCQNVLQEVSMEFVLNGTYVSEAAVTSIKYATLATSNYSSFTQKFDISFRNVSEAAVEAKGKGYTQGQQIFGLKEDETSVLLSLPKPGSCRNDSQTPIKFLVNATSGCTIRWESSFRFLPSALFP</sequence>
<dbReference type="PANTHER" id="PTHR14611">
    <property type="entry name" value="TECTONIC FAMILY MEMBER"/>
    <property type="match status" value="1"/>
</dbReference>
<dbReference type="GO" id="GO:0035869">
    <property type="term" value="C:ciliary transition zone"/>
    <property type="evidence" value="ECO:0007669"/>
    <property type="project" value="TreeGrafter"/>
</dbReference>
<proteinExistence type="predicted"/>
<protein>
    <submittedName>
        <fullName evidence="1">Uncharacterized protein</fullName>
    </submittedName>
</protein>
<dbReference type="PANTHER" id="PTHR14611:SF2">
    <property type="entry name" value="TECTONIC"/>
    <property type="match status" value="1"/>
</dbReference>
<dbReference type="OrthoDB" id="2104337at2759"/>
<keyword evidence="2" id="KW-1185">Reference proteome</keyword>
<dbReference type="InterPro" id="IPR040354">
    <property type="entry name" value="TCTN1-3"/>
</dbReference>
<reference evidence="1 2" key="1">
    <citation type="submission" date="2014-03" db="EMBL/GenBank/DDBJ databases">
        <title>Draft genome of the hookworm Oesophagostomum dentatum.</title>
        <authorList>
            <person name="Mitreva M."/>
        </authorList>
    </citation>
    <scope>NUCLEOTIDE SEQUENCE [LARGE SCALE GENOMIC DNA]</scope>
    <source>
        <strain evidence="1 2">OD-Hann</strain>
    </source>
</reference>
<name>A0A0B1SAE9_OESDE</name>
<dbReference type="GO" id="GO:0060271">
    <property type="term" value="P:cilium assembly"/>
    <property type="evidence" value="ECO:0007669"/>
    <property type="project" value="TreeGrafter"/>
</dbReference>
<dbReference type="AlphaFoldDB" id="A0A0B1SAE9"/>
<evidence type="ECO:0000313" key="1">
    <source>
        <dbReference type="EMBL" id="KHJ80160.1"/>
    </source>
</evidence>
<gene>
    <name evidence="1" type="ORF">OESDEN_20171</name>
</gene>
<evidence type="ECO:0000313" key="2">
    <source>
        <dbReference type="Proteomes" id="UP000053660"/>
    </source>
</evidence>
<organism evidence="1 2">
    <name type="scientific">Oesophagostomum dentatum</name>
    <name type="common">Nodular worm</name>
    <dbReference type="NCBI Taxonomy" id="61180"/>
    <lineage>
        <taxon>Eukaryota</taxon>
        <taxon>Metazoa</taxon>
        <taxon>Ecdysozoa</taxon>
        <taxon>Nematoda</taxon>
        <taxon>Chromadorea</taxon>
        <taxon>Rhabditida</taxon>
        <taxon>Rhabditina</taxon>
        <taxon>Rhabditomorpha</taxon>
        <taxon>Strongyloidea</taxon>
        <taxon>Strongylidae</taxon>
        <taxon>Oesophagostomum</taxon>
    </lineage>
</organism>
<dbReference type="EMBL" id="KN601634">
    <property type="protein sequence ID" value="KHJ80160.1"/>
    <property type="molecule type" value="Genomic_DNA"/>
</dbReference>
<accession>A0A0B1SAE9</accession>